<dbReference type="eggNOG" id="KOG4406">
    <property type="taxonomic scope" value="Eukaryota"/>
</dbReference>
<gene>
    <name evidence="3" type="ordered locus">KLTH0F03542g</name>
</gene>
<feature type="region of interest" description="Disordered" evidence="1">
    <location>
        <begin position="368"/>
        <end position="449"/>
    </location>
</feature>
<dbReference type="CDD" id="cd00159">
    <property type="entry name" value="RhoGAP"/>
    <property type="match status" value="1"/>
</dbReference>
<feature type="compositionally biased region" description="Low complexity" evidence="1">
    <location>
        <begin position="439"/>
        <end position="448"/>
    </location>
</feature>
<feature type="domain" description="Rho-GAP" evidence="2">
    <location>
        <begin position="191"/>
        <end position="363"/>
    </location>
</feature>
<dbReference type="GO" id="GO:0007264">
    <property type="term" value="P:small GTPase-mediated signal transduction"/>
    <property type="evidence" value="ECO:0007669"/>
    <property type="project" value="TreeGrafter"/>
</dbReference>
<keyword evidence="4" id="KW-1185">Reference proteome</keyword>
<dbReference type="AlphaFoldDB" id="C5DKC6"/>
<dbReference type="Pfam" id="PF00620">
    <property type="entry name" value="RhoGAP"/>
    <property type="match status" value="1"/>
</dbReference>
<name>C5DKC6_LACTC</name>
<organism evidence="3 4">
    <name type="scientific">Lachancea thermotolerans (strain ATCC 56472 / CBS 6340 / NRRL Y-8284)</name>
    <name type="common">Yeast</name>
    <name type="synonym">Kluyveromyces thermotolerans</name>
    <dbReference type="NCBI Taxonomy" id="559295"/>
    <lineage>
        <taxon>Eukaryota</taxon>
        <taxon>Fungi</taxon>
        <taxon>Dikarya</taxon>
        <taxon>Ascomycota</taxon>
        <taxon>Saccharomycotina</taxon>
        <taxon>Saccharomycetes</taxon>
        <taxon>Saccharomycetales</taxon>
        <taxon>Saccharomycetaceae</taxon>
        <taxon>Lachancea</taxon>
    </lineage>
</organism>
<dbReference type="PANTHER" id="PTHR45808">
    <property type="entry name" value="RHO GTPASE-ACTIVATING PROTEIN 68F"/>
    <property type="match status" value="1"/>
</dbReference>
<evidence type="ECO:0000313" key="3">
    <source>
        <dbReference type="EMBL" id="CAR23927.1"/>
    </source>
</evidence>
<dbReference type="KEGG" id="lth:KLTH0F03542g"/>
<dbReference type="HOGENOM" id="CLU_027718_0_0_1"/>
<dbReference type="STRING" id="559295.C5DKC6"/>
<dbReference type="Gene3D" id="1.10.555.10">
    <property type="entry name" value="Rho GTPase activation protein"/>
    <property type="match status" value="1"/>
</dbReference>
<dbReference type="InterPro" id="IPR008936">
    <property type="entry name" value="Rho_GTPase_activation_prot"/>
</dbReference>
<reference evidence="3 4" key="1">
    <citation type="journal article" date="2009" name="Genome Res.">
        <title>Comparative genomics of protoploid Saccharomycetaceae.</title>
        <authorList>
            <consortium name="The Genolevures Consortium"/>
            <person name="Souciet J.-L."/>
            <person name="Dujon B."/>
            <person name="Gaillardin C."/>
            <person name="Johnston M."/>
            <person name="Baret P.V."/>
            <person name="Cliften P."/>
            <person name="Sherman D.J."/>
            <person name="Weissenbach J."/>
            <person name="Westhof E."/>
            <person name="Wincker P."/>
            <person name="Jubin C."/>
            <person name="Poulain J."/>
            <person name="Barbe V."/>
            <person name="Segurens B."/>
            <person name="Artiguenave F."/>
            <person name="Anthouard V."/>
            <person name="Vacherie B."/>
            <person name="Val M.-E."/>
            <person name="Fulton R.S."/>
            <person name="Minx P."/>
            <person name="Wilson R."/>
            <person name="Durrens P."/>
            <person name="Jean G."/>
            <person name="Marck C."/>
            <person name="Martin T."/>
            <person name="Nikolski M."/>
            <person name="Rolland T."/>
            <person name="Seret M.-L."/>
            <person name="Casaregola S."/>
            <person name="Despons L."/>
            <person name="Fairhead C."/>
            <person name="Fischer G."/>
            <person name="Lafontaine I."/>
            <person name="Leh V."/>
            <person name="Lemaire M."/>
            <person name="de Montigny J."/>
            <person name="Neuveglise C."/>
            <person name="Thierry A."/>
            <person name="Blanc-Lenfle I."/>
            <person name="Bleykasten C."/>
            <person name="Diffels J."/>
            <person name="Fritsch E."/>
            <person name="Frangeul L."/>
            <person name="Goeffon A."/>
            <person name="Jauniaux N."/>
            <person name="Kachouri-Lafond R."/>
            <person name="Payen C."/>
            <person name="Potier S."/>
            <person name="Pribylova L."/>
            <person name="Ozanne C."/>
            <person name="Richard G.-F."/>
            <person name="Sacerdot C."/>
            <person name="Straub M.-L."/>
            <person name="Talla E."/>
        </authorList>
    </citation>
    <scope>NUCLEOTIDE SEQUENCE [LARGE SCALE GENOMIC DNA]</scope>
    <source>
        <strain evidence="4">ATCC 56472 / CBS 6340 / NRRL Y-8284</strain>
    </source>
</reference>
<evidence type="ECO:0000256" key="1">
    <source>
        <dbReference type="SAM" id="MobiDB-lite"/>
    </source>
</evidence>
<dbReference type="EMBL" id="CU928170">
    <property type="protein sequence ID" value="CAR23927.1"/>
    <property type="molecule type" value="Genomic_DNA"/>
</dbReference>
<dbReference type="InterPro" id="IPR000198">
    <property type="entry name" value="RhoGAP_dom"/>
</dbReference>
<feature type="compositionally biased region" description="Basic and acidic residues" evidence="1">
    <location>
        <begin position="368"/>
        <end position="384"/>
    </location>
</feature>
<dbReference type="Proteomes" id="UP000002036">
    <property type="component" value="Chromosome F"/>
</dbReference>
<evidence type="ECO:0000259" key="2">
    <source>
        <dbReference type="SMART" id="SM00324"/>
    </source>
</evidence>
<dbReference type="GeneID" id="8292557"/>
<accession>C5DKC6</accession>
<proteinExistence type="predicted"/>
<dbReference type="Gene3D" id="3.40.525.10">
    <property type="entry name" value="CRAL-TRIO lipid binding domain"/>
    <property type="match status" value="1"/>
</dbReference>
<dbReference type="OMA" id="KKISWVY"/>
<dbReference type="InterPro" id="IPR001251">
    <property type="entry name" value="CRAL-TRIO_dom"/>
</dbReference>
<dbReference type="OrthoDB" id="410651at2759"/>
<evidence type="ECO:0000313" key="4">
    <source>
        <dbReference type="Proteomes" id="UP000002036"/>
    </source>
</evidence>
<dbReference type="InParanoid" id="C5DKC6"/>
<dbReference type="RefSeq" id="XP_002554364.1">
    <property type="nucleotide sequence ID" value="XM_002554318.1"/>
</dbReference>
<sequence length="589" mass="67117">MNSTVEVRLDNIFFQSYAKDPASGSAIYVFDSTYLPSADDVESREVYDLLIDEVMDRLVTKLPELPFSLVVFSSGFTQNNVSWIYGVKMFAKIPKSTRARLQKMLIVHESFFVRTVYQVLTNALNINPFKNKNNADAVIHHVANLTELAEYVDITRLRISLNVYLYDYQFNETISVPESYVAEGSSLANRQYRQLIFDKIFKRLQIDAPKHELVFQRPGSYQKVNVLLGVIARNNYVDLSQWDIYSLATVFLHFIKGKTKPVLPIDLIPLPISDSFEYTYNTFVSMMLYNGYYELTLYIFELFLTLVGNSEVTLHDYRTLSKCLTATLCKEKVSLKTSDRLAIGYRYTRNVFMKFHDLRHEIEQKGALKAVEEPRTPRFTREAPKIPPPRKKSPTKACRSTNSSKERIPPTKPPALPKRKGIPSSSTTSLPAADLRAEMSPSPQPMMSRSEVSLDITEPRSPKLGATPNLRLGSNSSINVSMTSDPNVSPQLQPQLIPDEAVTFKSKPEDDLFKLDQNMSSLLLDNNQKIQSLDKELKKKKQASNLGSERFSNSAYSDIKAENKVSRLAALYEERLVGIRVMEDMRRNQ</sequence>
<dbReference type="SUPFAM" id="SSF48350">
    <property type="entry name" value="GTPase activation domain, GAP"/>
    <property type="match status" value="1"/>
</dbReference>
<dbReference type="GO" id="GO:0005737">
    <property type="term" value="C:cytoplasm"/>
    <property type="evidence" value="ECO:0007669"/>
    <property type="project" value="TreeGrafter"/>
</dbReference>
<dbReference type="Pfam" id="PF13716">
    <property type="entry name" value="CRAL_TRIO_2"/>
    <property type="match status" value="1"/>
</dbReference>
<dbReference type="GO" id="GO:0005096">
    <property type="term" value="F:GTPase activator activity"/>
    <property type="evidence" value="ECO:0007669"/>
    <property type="project" value="TreeGrafter"/>
</dbReference>
<dbReference type="InterPro" id="IPR036865">
    <property type="entry name" value="CRAL-TRIO_dom_sf"/>
</dbReference>
<dbReference type="PANTHER" id="PTHR45808:SF2">
    <property type="entry name" value="RHO GTPASE-ACTIVATING PROTEIN 68F"/>
    <property type="match status" value="1"/>
</dbReference>
<dbReference type="FunCoup" id="C5DKC6">
    <property type="interactions" value="66"/>
</dbReference>
<dbReference type="SMART" id="SM00324">
    <property type="entry name" value="RhoGAP"/>
    <property type="match status" value="1"/>
</dbReference>
<protein>
    <submittedName>
        <fullName evidence="3">KLTH0F03542p</fullName>
    </submittedName>
</protein>